<evidence type="ECO:0000313" key="12">
    <source>
        <dbReference type="RefSeq" id="XP_021862578.1"/>
    </source>
</evidence>
<evidence type="ECO:0000256" key="8">
    <source>
        <dbReference type="ARBA" id="ARBA00023326"/>
    </source>
</evidence>
<name>A0A9R0J8U8_SPIOL</name>
<evidence type="ECO:0000256" key="1">
    <source>
        <dbReference type="ARBA" id="ARBA00000966"/>
    </source>
</evidence>
<dbReference type="SUPFAM" id="SSF48208">
    <property type="entry name" value="Six-hairpin glycosidases"/>
    <property type="match status" value="1"/>
</dbReference>
<dbReference type="OrthoDB" id="1708715at2759"/>
<dbReference type="GO" id="GO:0030245">
    <property type="term" value="P:cellulose catabolic process"/>
    <property type="evidence" value="ECO:0007669"/>
    <property type="project" value="UniProtKB-KW"/>
</dbReference>
<evidence type="ECO:0000256" key="9">
    <source>
        <dbReference type="SAM" id="SignalP"/>
    </source>
</evidence>
<keyword evidence="9" id="KW-0732">Signal</keyword>
<keyword evidence="5" id="KW-0136">Cellulose degradation</keyword>
<organism evidence="11 12">
    <name type="scientific">Spinacia oleracea</name>
    <name type="common">Spinach</name>
    <dbReference type="NCBI Taxonomy" id="3562"/>
    <lineage>
        <taxon>Eukaryota</taxon>
        <taxon>Viridiplantae</taxon>
        <taxon>Streptophyta</taxon>
        <taxon>Embryophyta</taxon>
        <taxon>Tracheophyta</taxon>
        <taxon>Spermatophyta</taxon>
        <taxon>Magnoliopsida</taxon>
        <taxon>eudicotyledons</taxon>
        <taxon>Gunneridae</taxon>
        <taxon>Pentapetalae</taxon>
        <taxon>Caryophyllales</taxon>
        <taxon>Chenopodiaceae</taxon>
        <taxon>Chenopodioideae</taxon>
        <taxon>Anserineae</taxon>
        <taxon>Spinacia</taxon>
    </lineage>
</organism>
<evidence type="ECO:0000256" key="2">
    <source>
        <dbReference type="ARBA" id="ARBA00007072"/>
    </source>
</evidence>
<keyword evidence="4" id="KW-0378">Hydrolase</keyword>
<evidence type="ECO:0000256" key="6">
    <source>
        <dbReference type="ARBA" id="ARBA00023277"/>
    </source>
</evidence>
<comment type="similarity">
    <text evidence="2">Belongs to the glycosyl hydrolase 9 (cellulase E) family.</text>
</comment>
<keyword evidence="8" id="KW-0624">Polysaccharide degradation</keyword>
<feature type="chain" id="PRO_5040324212" description="cellulase" evidence="9">
    <location>
        <begin position="23"/>
        <end position="199"/>
    </location>
</feature>
<dbReference type="AlphaFoldDB" id="A0A9R0J8U8"/>
<accession>A0A9R0J8U8</accession>
<dbReference type="GO" id="GO:0008810">
    <property type="term" value="F:cellulase activity"/>
    <property type="evidence" value="ECO:0007669"/>
    <property type="project" value="UniProtKB-EC"/>
</dbReference>
<gene>
    <name evidence="12" type="primary">LOC110801526</name>
</gene>
<feature type="domain" description="Glycoside hydrolase family 9" evidence="10">
    <location>
        <begin position="4"/>
        <end position="146"/>
    </location>
</feature>
<dbReference type="EC" id="3.2.1.4" evidence="3"/>
<sequence>MVFDNLFIVLQVLLSRVNLFSSKDLSSSANSSLQMYRKTAEAVMCGLIPKSPTATSSGTDGGLIWVSEWNALQHPVAAAFLAVIYSDYMLSSRTARISCDGHSYKPSDLRKVPLSQADYVLGNNPMKMSFLVGYGDNYPQYVHHISDVFSCRSAAADQLLNISETDQFSCRSAAADQQLNRLETDQFSYRSAEADQQLN</sequence>
<proteinExistence type="inferred from homology"/>
<dbReference type="GeneID" id="110801526"/>
<evidence type="ECO:0000259" key="10">
    <source>
        <dbReference type="Pfam" id="PF00759"/>
    </source>
</evidence>
<dbReference type="Gene3D" id="1.50.10.10">
    <property type="match status" value="1"/>
</dbReference>
<keyword evidence="7" id="KW-0326">Glycosidase</keyword>
<dbReference type="Pfam" id="PF00759">
    <property type="entry name" value="Glyco_hydro_9"/>
    <property type="match status" value="1"/>
</dbReference>
<dbReference type="Proteomes" id="UP000813463">
    <property type="component" value="Chromosome 4"/>
</dbReference>
<feature type="signal peptide" evidence="9">
    <location>
        <begin position="1"/>
        <end position="22"/>
    </location>
</feature>
<evidence type="ECO:0000256" key="7">
    <source>
        <dbReference type="ARBA" id="ARBA00023295"/>
    </source>
</evidence>
<evidence type="ECO:0000313" key="11">
    <source>
        <dbReference type="Proteomes" id="UP000813463"/>
    </source>
</evidence>
<reference evidence="11" key="1">
    <citation type="journal article" date="2021" name="Nat. Commun.">
        <title>Genomic analyses provide insights into spinach domestication and the genetic basis of agronomic traits.</title>
        <authorList>
            <person name="Cai X."/>
            <person name="Sun X."/>
            <person name="Xu C."/>
            <person name="Sun H."/>
            <person name="Wang X."/>
            <person name="Ge C."/>
            <person name="Zhang Z."/>
            <person name="Wang Q."/>
            <person name="Fei Z."/>
            <person name="Jiao C."/>
            <person name="Wang Q."/>
        </authorList>
    </citation>
    <scope>NUCLEOTIDE SEQUENCE [LARGE SCALE GENOMIC DNA]</scope>
    <source>
        <strain evidence="11">cv. Varoflay</strain>
    </source>
</reference>
<evidence type="ECO:0000256" key="4">
    <source>
        <dbReference type="ARBA" id="ARBA00022801"/>
    </source>
</evidence>
<evidence type="ECO:0000256" key="5">
    <source>
        <dbReference type="ARBA" id="ARBA00023001"/>
    </source>
</evidence>
<keyword evidence="11" id="KW-1185">Reference proteome</keyword>
<dbReference type="KEGG" id="soe:110801526"/>
<reference evidence="12" key="2">
    <citation type="submission" date="2025-08" db="UniProtKB">
        <authorList>
            <consortium name="RefSeq"/>
        </authorList>
    </citation>
    <scope>IDENTIFICATION</scope>
    <source>
        <tissue evidence="12">Leaf</tissue>
    </source>
</reference>
<keyword evidence="6" id="KW-0119">Carbohydrate metabolism</keyword>
<dbReference type="PANTHER" id="PTHR22298">
    <property type="entry name" value="ENDO-1,4-BETA-GLUCANASE"/>
    <property type="match status" value="1"/>
</dbReference>
<protein>
    <recommendedName>
        <fullName evidence="3">cellulase</fullName>
        <ecNumber evidence="3">3.2.1.4</ecNumber>
    </recommendedName>
</protein>
<dbReference type="InterPro" id="IPR008928">
    <property type="entry name" value="6-hairpin_glycosidase_sf"/>
</dbReference>
<dbReference type="RefSeq" id="XP_021862578.1">
    <property type="nucleotide sequence ID" value="XM_022006886.1"/>
</dbReference>
<comment type="catalytic activity">
    <reaction evidence="1">
        <text>Endohydrolysis of (1-&gt;4)-beta-D-glucosidic linkages in cellulose, lichenin and cereal beta-D-glucans.</text>
        <dbReference type="EC" id="3.2.1.4"/>
    </reaction>
</comment>
<evidence type="ECO:0000256" key="3">
    <source>
        <dbReference type="ARBA" id="ARBA00012601"/>
    </source>
</evidence>
<dbReference type="InterPro" id="IPR001701">
    <property type="entry name" value="Glyco_hydro_9"/>
</dbReference>
<dbReference type="InterPro" id="IPR012341">
    <property type="entry name" value="6hp_glycosidase-like_sf"/>
</dbReference>